<accession>A0A5D4TJ03</accession>
<dbReference type="RefSeq" id="WP_148992718.1">
    <property type="nucleotide sequence ID" value="NZ_VTEW01000017.1"/>
</dbReference>
<evidence type="ECO:0000256" key="1">
    <source>
        <dbReference type="SAM" id="Phobius"/>
    </source>
</evidence>
<reference evidence="2 3" key="1">
    <citation type="submission" date="2019-08" db="EMBL/GenBank/DDBJ databases">
        <title>Bacillus genomes from the desert of Cuatro Cienegas, Coahuila.</title>
        <authorList>
            <person name="Olmedo-Alvarez G."/>
        </authorList>
    </citation>
    <scope>NUCLEOTIDE SEQUENCE [LARGE SCALE GENOMIC DNA]</scope>
    <source>
        <strain evidence="2 3">CH451a_14T</strain>
    </source>
</reference>
<dbReference type="InterPro" id="IPR024787">
    <property type="entry name" value="EcsC"/>
</dbReference>
<dbReference type="Proteomes" id="UP000325054">
    <property type="component" value="Unassembled WGS sequence"/>
</dbReference>
<evidence type="ECO:0000313" key="3">
    <source>
        <dbReference type="Proteomes" id="UP000325054"/>
    </source>
</evidence>
<keyword evidence="1" id="KW-0812">Transmembrane</keyword>
<keyword evidence="1" id="KW-1133">Transmembrane helix</keyword>
<dbReference type="EMBL" id="VTEW01000017">
    <property type="protein sequence ID" value="TYS75315.1"/>
    <property type="molecule type" value="Genomic_DNA"/>
</dbReference>
<dbReference type="AlphaFoldDB" id="A0A5D4TJ03"/>
<dbReference type="OrthoDB" id="1425703at2"/>
<name>A0A5D4TJ03_9BACI</name>
<evidence type="ECO:0000313" key="2">
    <source>
        <dbReference type="EMBL" id="TYS75315.1"/>
    </source>
</evidence>
<keyword evidence="1" id="KW-0472">Membrane</keyword>
<protein>
    <submittedName>
        <fullName evidence="2">EcsC family protein</fullName>
    </submittedName>
</protein>
<comment type="caution">
    <text evidence="2">The sequence shown here is derived from an EMBL/GenBank/DDBJ whole genome shotgun (WGS) entry which is preliminary data.</text>
</comment>
<proteinExistence type="predicted"/>
<organism evidence="2 3">
    <name type="scientific">Rossellomorea aquimaris</name>
    <dbReference type="NCBI Taxonomy" id="189382"/>
    <lineage>
        <taxon>Bacteria</taxon>
        <taxon>Bacillati</taxon>
        <taxon>Bacillota</taxon>
        <taxon>Bacilli</taxon>
        <taxon>Bacillales</taxon>
        <taxon>Bacillaceae</taxon>
        <taxon>Rossellomorea</taxon>
    </lineage>
</organism>
<dbReference type="Pfam" id="PF12787">
    <property type="entry name" value="EcsC"/>
    <property type="match status" value="1"/>
</dbReference>
<sequence>MTTKKKSLTHDSIMKALDWSFEKAVNGGIPGMDTAIELADNYSSKSGTVIENVNSLIRWQNTKSATSGFLSGLGGLIVMPVAIPANITSVILVQMRMVAAIAYMGGHDLKSDEVRTFVYACLAGNGAKDILKNSGVQIGKKLAISGIKKIPGEVITKINQAVGFRLLTKFGQKGAINLGKMVPIAGGLIGGTVDAVSTNTIGNVARKLFIEESNVSKPFENSDPIIIDMK</sequence>
<gene>
    <name evidence="2" type="ORF">FZC80_17950</name>
</gene>
<feature type="transmembrane region" description="Helical" evidence="1">
    <location>
        <begin position="69"/>
        <end position="93"/>
    </location>
</feature>